<accession>A0A9E7JRF5</accession>
<sequence>MAAEEDVRLEVEAVQAVYGADCIVIRDFPPHVAVHIRPRTAEDWSQQVNPPSSSRAVIPQIFIRGTNAVFLLPNSLRWVNALSGFGNGYRRRKNPKQLRQPQLLILKAKEGPSGLDKGEDDELLLSESEKNRRQHFEALLKLQQDNNGLIEPRKDLAIQPGMFLPEPVNPPAISSATSSESVIPPTTSAGTGENDAEQAVSRHASEETDASNSTNKTTMSNNRKNTNVRRKARTHTPRVQQHGQSTRKQWIRKEPNTSHQ</sequence>
<feature type="compositionally biased region" description="Basic and acidic residues" evidence="1">
    <location>
        <begin position="251"/>
        <end position="260"/>
    </location>
</feature>
<organism evidence="2 3">
    <name type="scientific">Musa troglodytarum</name>
    <name type="common">fe'i banana</name>
    <dbReference type="NCBI Taxonomy" id="320322"/>
    <lineage>
        <taxon>Eukaryota</taxon>
        <taxon>Viridiplantae</taxon>
        <taxon>Streptophyta</taxon>
        <taxon>Embryophyta</taxon>
        <taxon>Tracheophyta</taxon>
        <taxon>Spermatophyta</taxon>
        <taxon>Magnoliopsida</taxon>
        <taxon>Liliopsida</taxon>
        <taxon>Zingiberales</taxon>
        <taxon>Musaceae</taxon>
        <taxon>Musa</taxon>
    </lineage>
</organism>
<dbReference type="InterPro" id="IPR039133">
    <property type="entry name" value="RNF25"/>
</dbReference>
<reference evidence="2" key="1">
    <citation type="submission" date="2022-05" db="EMBL/GenBank/DDBJ databases">
        <title>The Musa troglodytarum L. genome provides insights into the mechanism of non-climacteric behaviour and enrichment of carotenoids.</title>
        <authorList>
            <person name="Wang J."/>
        </authorList>
    </citation>
    <scope>NUCLEOTIDE SEQUENCE</scope>
    <source>
        <tissue evidence="2">Leaf</tissue>
    </source>
</reference>
<dbReference type="Proteomes" id="UP001055439">
    <property type="component" value="Chromosome 2"/>
</dbReference>
<protein>
    <submittedName>
        <fullName evidence="2">RWD</fullName>
    </submittedName>
</protein>
<feature type="compositionally biased region" description="Polar residues" evidence="1">
    <location>
        <begin position="172"/>
        <end position="191"/>
    </location>
</feature>
<proteinExistence type="predicted"/>
<evidence type="ECO:0000256" key="1">
    <source>
        <dbReference type="SAM" id="MobiDB-lite"/>
    </source>
</evidence>
<dbReference type="PANTHER" id="PTHR13198:SF4">
    <property type="entry name" value="E3 UBIQUITIN-PROTEIN LIGASE RNF25"/>
    <property type="match status" value="1"/>
</dbReference>
<evidence type="ECO:0000313" key="3">
    <source>
        <dbReference type="Proteomes" id="UP001055439"/>
    </source>
</evidence>
<dbReference type="EMBL" id="CP097504">
    <property type="protein sequence ID" value="URD89924.1"/>
    <property type="molecule type" value="Genomic_DNA"/>
</dbReference>
<dbReference type="GO" id="GO:0016567">
    <property type="term" value="P:protein ubiquitination"/>
    <property type="evidence" value="ECO:0007669"/>
    <property type="project" value="TreeGrafter"/>
</dbReference>
<evidence type="ECO:0000313" key="2">
    <source>
        <dbReference type="EMBL" id="URD89924.1"/>
    </source>
</evidence>
<feature type="compositionally biased region" description="Polar residues" evidence="1">
    <location>
        <begin position="237"/>
        <end position="248"/>
    </location>
</feature>
<feature type="compositionally biased region" description="Low complexity" evidence="1">
    <location>
        <begin position="211"/>
        <end position="225"/>
    </location>
</feature>
<gene>
    <name evidence="2" type="ORF">MUK42_27398</name>
</gene>
<feature type="compositionally biased region" description="Basic residues" evidence="1">
    <location>
        <begin position="226"/>
        <end position="236"/>
    </location>
</feature>
<keyword evidence="3" id="KW-1185">Reference proteome</keyword>
<dbReference type="PANTHER" id="PTHR13198">
    <property type="entry name" value="RING FINGER PROTEIN 25"/>
    <property type="match status" value="1"/>
</dbReference>
<dbReference type="OrthoDB" id="432311at2759"/>
<feature type="region of interest" description="Disordered" evidence="1">
    <location>
        <begin position="161"/>
        <end position="260"/>
    </location>
</feature>
<dbReference type="GO" id="GO:0061630">
    <property type="term" value="F:ubiquitin protein ligase activity"/>
    <property type="evidence" value="ECO:0007669"/>
    <property type="project" value="InterPro"/>
</dbReference>
<dbReference type="AlphaFoldDB" id="A0A9E7JRF5"/>
<name>A0A9E7JRF5_9LILI</name>
<dbReference type="GO" id="GO:0005634">
    <property type="term" value="C:nucleus"/>
    <property type="evidence" value="ECO:0007669"/>
    <property type="project" value="TreeGrafter"/>
</dbReference>